<dbReference type="GO" id="GO:0016829">
    <property type="term" value="F:lyase activity"/>
    <property type="evidence" value="ECO:0007669"/>
    <property type="project" value="UniProtKB-KW"/>
</dbReference>
<dbReference type="Proteomes" id="UP000002620">
    <property type="component" value="Chromosome"/>
</dbReference>
<dbReference type="Gene3D" id="1.25.10.10">
    <property type="entry name" value="Leucine-rich Repeat Variant"/>
    <property type="match status" value="1"/>
</dbReference>
<dbReference type="InterPro" id="IPR016024">
    <property type="entry name" value="ARM-type_fold"/>
</dbReference>
<name>C9R955_AMMDK</name>
<proteinExistence type="predicted"/>
<dbReference type="InterPro" id="IPR054701">
    <property type="entry name" value="DVU0298-like"/>
</dbReference>
<keyword evidence="1" id="KW-0456">Lyase</keyword>
<dbReference type="Pfam" id="PF13513">
    <property type="entry name" value="HEAT_EZ"/>
    <property type="match status" value="1"/>
</dbReference>
<dbReference type="AlphaFoldDB" id="C9R955"/>
<dbReference type="RefSeq" id="WP_015739711.1">
    <property type="nucleotide sequence ID" value="NC_013385.1"/>
</dbReference>
<dbReference type="HOGENOM" id="CLU_094508_0_0_9"/>
<keyword evidence="2" id="KW-1185">Reference proteome</keyword>
<dbReference type="KEGG" id="adg:Adeg_1745"/>
<dbReference type="STRING" id="429009.Adeg_1745"/>
<gene>
    <name evidence="1" type="ordered locus">Adeg_1745</name>
</gene>
<dbReference type="OrthoDB" id="5430983at2"/>
<protein>
    <submittedName>
        <fullName evidence="1">PBS lyase HEAT domain protein repeat-containing protein</fullName>
    </submittedName>
</protein>
<accession>C9R955</accession>
<reference evidence="1 2" key="1">
    <citation type="submission" date="2009-10" db="EMBL/GenBank/DDBJ databases">
        <title>Complete sequence of chromosome of Ammonifex degensii KC4.</title>
        <authorList>
            <consortium name="US DOE Joint Genome Institute"/>
            <person name="Kerfeld C."/>
            <person name="Goodner B."/>
            <person name="Huber H."/>
            <person name="Stetter K."/>
            <person name="Lucas S."/>
            <person name="Copeland A."/>
            <person name="Lapidus A."/>
            <person name="Glavina del Rio T."/>
            <person name="Dalin E."/>
            <person name="Tice H."/>
            <person name="Bruce D."/>
            <person name="Goodwin L."/>
            <person name="Pitluck S."/>
            <person name="Saunders E."/>
            <person name="Brettin T."/>
            <person name="Detter J.C."/>
            <person name="Han C."/>
            <person name="Larimer F."/>
            <person name="Land M."/>
            <person name="Hauser L."/>
            <person name="Kyrpides N."/>
            <person name="Ovchinnikova G."/>
            <person name="Richardson P."/>
        </authorList>
    </citation>
    <scope>NUCLEOTIDE SEQUENCE [LARGE SCALE GENOMIC DNA]</scope>
    <source>
        <strain evidence="2">DSM 10501 / KC4</strain>
    </source>
</reference>
<dbReference type="eggNOG" id="COG1413">
    <property type="taxonomic scope" value="Bacteria"/>
</dbReference>
<dbReference type="SUPFAM" id="SSF48371">
    <property type="entry name" value="ARM repeat"/>
    <property type="match status" value="1"/>
</dbReference>
<dbReference type="EMBL" id="CP001785">
    <property type="protein sequence ID" value="ACX52834.1"/>
    <property type="molecule type" value="Genomic_DNA"/>
</dbReference>
<sequence>MHGQEDFRRRKERVTELLLRADWEGLLREVEAEPAYVGALFRALHLPDPLLAWRAAEGLGRALANVAERDRECALDRMRRLFWALNDESGNAGRYLAPAVGEAVARAPEVFRDFALMLLNPLDEPFLAASAAWAVGRIAEEHRELVEEVAPHLLPLARSEEPEARGCAAWALGNLRWEEARPELEKLREDASSFFFYRKGNLHRKTVGEMAAEALKKLAER</sequence>
<dbReference type="NCBIfam" id="NF045662">
    <property type="entry name" value="DVU0298_fam"/>
    <property type="match status" value="1"/>
</dbReference>
<evidence type="ECO:0000313" key="1">
    <source>
        <dbReference type="EMBL" id="ACX52834.1"/>
    </source>
</evidence>
<organism evidence="1 2">
    <name type="scientific">Ammonifex degensii (strain DSM 10501 / KC4)</name>
    <dbReference type="NCBI Taxonomy" id="429009"/>
    <lineage>
        <taxon>Bacteria</taxon>
        <taxon>Bacillati</taxon>
        <taxon>Bacillota</taxon>
        <taxon>Clostridia</taxon>
        <taxon>Thermoanaerobacterales</taxon>
        <taxon>Thermoanaerobacteraceae</taxon>
        <taxon>Ammonifex</taxon>
    </lineage>
</organism>
<dbReference type="InterPro" id="IPR011989">
    <property type="entry name" value="ARM-like"/>
</dbReference>
<evidence type="ECO:0000313" key="2">
    <source>
        <dbReference type="Proteomes" id="UP000002620"/>
    </source>
</evidence>